<dbReference type="InterPro" id="IPR026971">
    <property type="entry name" value="CND1/NCAPD3"/>
</dbReference>
<keyword evidence="3" id="KW-0498">Mitosis</keyword>
<dbReference type="PANTHER" id="PTHR14222">
    <property type="entry name" value="CONDENSIN"/>
    <property type="match status" value="1"/>
</dbReference>
<reference evidence="11" key="1">
    <citation type="submission" date="2016-06" db="UniProtKB">
        <authorList>
            <consortium name="WormBaseParasite"/>
        </authorList>
    </citation>
    <scope>IDENTIFICATION</scope>
</reference>
<feature type="region of interest" description="Disordered" evidence="7">
    <location>
        <begin position="1185"/>
        <end position="1224"/>
    </location>
</feature>
<dbReference type="Gene3D" id="1.25.10.10">
    <property type="entry name" value="Leucine-rich Repeat Variant"/>
    <property type="match status" value="1"/>
</dbReference>
<keyword evidence="10" id="KW-1185">Reference proteome</keyword>
<evidence type="ECO:0000259" key="8">
    <source>
        <dbReference type="Pfam" id="PF12717"/>
    </source>
</evidence>
<sequence length="1472" mass="163957">MKTPLVDEVFVQHQLFARRVEHSESHVKQSSSEIAFLEVIGLYVVYRWHRQLYQIDLPGIKLQTGTVRAKHPDLSGDSNAGAAFDEVGVVHGCLSEEGAAAAVTVNLTESDKREIRESLFDALDSFFVFLNKVSLSMSREARLNTACLVRDLMRIDFADDVSISAKECRRLSEFQSLRRFSERSFALMHRLSEKRHAGVELVMPRIVMPRLLFWTFDNTPVPTGAHPTKLMSDYKDAMIRFLRIRIQKGNEEEMNVILRVLENICPRCPDRTEYRVKVAPTVCEALTLMPIKYHYDFAHFIRIFGSNGRCAWRAIAVEIVPLLLQNFDLSGPDPALQKGADEVEREMRGHSKEDENGANEKADKEDGKSGGEKDSEGDEQNSSGYRPSSPYNFSPCLFVFSVSVPVTARIPKNVSARKAAILALEAFFWCLADKNHITHTINMIKRGCRDASLLMRKQSAESLTRLLTSASDHADLAPCLENAWLTSVMPLVVDREQSVSQLASKLIIETLISPILSNGDAVAWRLLAAIEKELDLRRSILRALLCEAKEGKISERVVDVLLKKCDQPDKASVIDPSRAARVWFSLAVEEPGDVISYVAHVIGLGAERLSSIDKQRLRKDLSAKLHDYKVNVRHVSKVYWAFSRLYNREEEGSEADEFSAFNKQLMKDCHTAVHSVLYSSERNSLSPQNPYLRCGSFILDIESAVSSFWISKGGSQPVVVNPQGKLAPSSQGTTQQTAGPSQRTAQTLTDPAFVQSYVANPEVFNSSVRAHAVLTIGKICLVDDVLAKKCVPVLVKQLVDNPDHCIRNNIVAIVCDLCMRYTSLIDSYSGIIALSMRDRSTLVRKQAITLLTCLIKEQYIRWQGQIMYRFVSTLLDEDEGIREYSKICLVRGLTITFSVLQLKTFNDESRFVLMERIAYEVFAAVAEGSLDLKKSTVQSLLVDCYEVMRCEEIKLTMALGQRSSKAAEEDDDEPPAAVQAGAKKVISQLFRKGMIETILPHIIQLRYYVQNIGVPDRFERGILLVLRDLCKDHQEQLDEFMASDPLLREEIRFDLKKLEVSAFASYFLDFQAKERAEAEARQRMLLSVARSARRSLVRSAARCFSDTEVIRRVSLPHTKESNQMSTPAGVSRLSKADHAVSVDRAARSVLAQRMAGAVGNVGSGLHKGVRNSLLPVVLRPKLPSLEEERREPTLKPIRASTESRPAGDAAEASTSSHQVVPEQGAPVVLNDFSDEEMEINRVCEVVAGTVQSSKTIDYSKEFDSAVIRQKTSIKASSPDSVGKADKRARKKQSDSGKVVDASIEQEEACKVPLHGEREILAGNYESPLGTEAETPVKECAAPSNSGERKSVKRPPIIYPPKANEPLTPVSASHLKVKKGKMLVRSTSAATAVNHKLRAISTPNHSVSEYSHNILKCFCFSILLRRSAVAEFLPKSPTIELYQVKHAKLPSDVSRTRSIIKVRSGVDPGALGT</sequence>
<dbReference type="GO" id="GO:0000796">
    <property type="term" value="C:condensin complex"/>
    <property type="evidence" value="ECO:0007669"/>
    <property type="project" value="TreeGrafter"/>
</dbReference>
<dbReference type="GO" id="GO:0010032">
    <property type="term" value="P:meiotic chromosome condensation"/>
    <property type="evidence" value="ECO:0007669"/>
    <property type="project" value="TreeGrafter"/>
</dbReference>
<evidence type="ECO:0000256" key="7">
    <source>
        <dbReference type="SAM" id="MobiDB-lite"/>
    </source>
</evidence>
<evidence type="ECO:0000256" key="4">
    <source>
        <dbReference type="ARBA" id="ARBA00023067"/>
    </source>
</evidence>
<keyword evidence="2" id="KW-0132">Cell division</keyword>
<dbReference type="InterPro" id="IPR032682">
    <property type="entry name" value="Cnd1_C"/>
</dbReference>
<feature type="domain" description="Condensin complex subunit 1 C-terminal" evidence="8">
    <location>
        <begin position="806"/>
        <end position="890"/>
    </location>
</feature>
<protein>
    <submittedName>
        <fullName evidence="11">Cnd1 domain-containing protein</fullName>
    </submittedName>
</protein>
<evidence type="ECO:0000313" key="10">
    <source>
        <dbReference type="Proteomes" id="UP000050794"/>
    </source>
</evidence>
<dbReference type="Pfam" id="PF12717">
    <property type="entry name" value="Cnd1"/>
    <property type="match status" value="1"/>
</dbReference>
<feature type="compositionally biased region" description="Polar residues" evidence="7">
    <location>
        <begin position="728"/>
        <end position="745"/>
    </location>
</feature>
<feature type="compositionally biased region" description="Polar residues" evidence="7">
    <location>
        <begin position="1270"/>
        <end position="1279"/>
    </location>
</feature>
<dbReference type="InterPro" id="IPR011989">
    <property type="entry name" value="ARM-like"/>
</dbReference>
<dbReference type="GO" id="GO:0000779">
    <property type="term" value="C:condensed chromosome, centromeric region"/>
    <property type="evidence" value="ECO:0007669"/>
    <property type="project" value="TreeGrafter"/>
</dbReference>
<reference evidence="9 10" key="2">
    <citation type="submission" date="2018-11" db="EMBL/GenBank/DDBJ databases">
        <authorList>
            <consortium name="Pathogen Informatics"/>
        </authorList>
    </citation>
    <scope>NUCLEOTIDE SEQUENCE [LARGE SCALE GENOMIC DNA]</scope>
</reference>
<feature type="region of interest" description="Disordered" evidence="7">
    <location>
        <begin position="1270"/>
        <end position="1300"/>
    </location>
</feature>
<feature type="region of interest" description="Disordered" evidence="7">
    <location>
        <begin position="721"/>
        <end position="745"/>
    </location>
</feature>
<proteinExistence type="predicted"/>
<evidence type="ECO:0000256" key="2">
    <source>
        <dbReference type="ARBA" id="ARBA00022618"/>
    </source>
</evidence>
<dbReference type="EMBL" id="UYWY01019873">
    <property type="protein sequence ID" value="VDM39632.1"/>
    <property type="molecule type" value="Genomic_DNA"/>
</dbReference>
<dbReference type="GO" id="GO:0042393">
    <property type="term" value="F:histone binding"/>
    <property type="evidence" value="ECO:0007669"/>
    <property type="project" value="TreeGrafter"/>
</dbReference>
<keyword evidence="5" id="KW-0539">Nucleus</keyword>
<evidence type="ECO:0000256" key="1">
    <source>
        <dbReference type="ARBA" id="ARBA00004123"/>
    </source>
</evidence>
<feature type="region of interest" description="Disordered" evidence="7">
    <location>
        <begin position="335"/>
        <end position="387"/>
    </location>
</feature>
<organism evidence="10 11">
    <name type="scientific">Toxocara canis</name>
    <name type="common">Canine roundworm</name>
    <dbReference type="NCBI Taxonomy" id="6265"/>
    <lineage>
        <taxon>Eukaryota</taxon>
        <taxon>Metazoa</taxon>
        <taxon>Ecdysozoa</taxon>
        <taxon>Nematoda</taxon>
        <taxon>Chromadorea</taxon>
        <taxon>Rhabditida</taxon>
        <taxon>Spirurina</taxon>
        <taxon>Ascaridomorpha</taxon>
        <taxon>Ascaridoidea</taxon>
        <taxon>Toxocaridae</taxon>
        <taxon>Toxocara</taxon>
    </lineage>
</organism>
<feature type="compositionally biased region" description="Basic and acidic residues" evidence="7">
    <location>
        <begin position="339"/>
        <end position="374"/>
    </location>
</feature>
<evidence type="ECO:0000256" key="3">
    <source>
        <dbReference type="ARBA" id="ARBA00022776"/>
    </source>
</evidence>
<dbReference type="Proteomes" id="UP000050794">
    <property type="component" value="Unassembled WGS sequence"/>
</dbReference>
<dbReference type="WBParaSite" id="TCNE_0000831101-mRNA-1">
    <property type="protein sequence ID" value="TCNE_0000831101-mRNA-1"/>
    <property type="gene ID" value="TCNE_0000831101"/>
</dbReference>
<gene>
    <name evidence="9" type="ORF">TCNE_LOCUS8311</name>
</gene>
<feature type="region of interest" description="Disordered" evidence="7">
    <location>
        <begin position="1328"/>
        <end position="1364"/>
    </location>
</feature>
<dbReference type="GO" id="GO:0051301">
    <property type="term" value="P:cell division"/>
    <property type="evidence" value="ECO:0007669"/>
    <property type="project" value="UniProtKB-KW"/>
</dbReference>
<evidence type="ECO:0000256" key="5">
    <source>
        <dbReference type="ARBA" id="ARBA00023242"/>
    </source>
</evidence>
<keyword evidence="6" id="KW-0131">Cell cycle</keyword>
<keyword evidence="4" id="KW-0226">DNA condensation</keyword>
<comment type="subcellular location">
    <subcellularLocation>
        <location evidence="1">Nucleus</location>
    </subcellularLocation>
</comment>
<dbReference type="PANTHER" id="PTHR14222:SF1">
    <property type="entry name" value="CONDENSIN-2 COMPLEX SUBUNIT D3"/>
    <property type="match status" value="1"/>
</dbReference>
<name>A0A183UIJ1_TOXCA</name>
<dbReference type="GO" id="GO:0007076">
    <property type="term" value="P:mitotic chromosome condensation"/>
    <property type="evidence" value="ECO:0007669"/>
    <property type="project" value="InterPro"/>
</dbReference>
<evidence type="ECO:0000256" key="6">
    <source>
        <dbReference type="ARBA" id="ARBA00023306"/>
    </source>
</evidence>
<dbReference type="InterPro" id="IPR016024">
    <property type="entry name" value="ARM-type_fold"/>
</dbReference>
<accession>A0A183UIJ1</accession>
<evidence type="ECO:0000313" key="9">
    <source>
        <dbReference type="EMBL" id="VDM39632.1"/>
    </source>
</evidence>
<evidence type="ECO:0000313" key="11">
    <source>
        <dbReference type="WBParaSite" id="TCNE_0000831101-mRNA-1"/>
    </source>
</evidence>
<dbReference type="SUPFAM" id="SSF48371">
    <property type="entry name" value="ARM repeat"/>
    <property type="match status" value="1"/>
</dbReference>
<dbReference type="GO" id="GO:0005634">
    <property type="term" value="C:nucleus"/>
    <property type="evidence" value="ECO:0007669"/>
    <property type="project" value="UniProtKB-SubCell"/>
</dbReference>